<accession>A0ABY8W829</accession>
<protein>
    <submittedName>
        <fullName evidence="1">Uncharacterized protein</fullName>
    </submittedName>
</protein>
<dbReference type="RefSeq" id="WP_284915199.1">
    <property type="nucleotide sequence ID" value="NZ_CP126980.1"/>
</dbReference>
<gene>
    <name evidence="1" type="ORF">ACTOB_005996</name>
</gene>
<evidence type="ECO:0000313" key="1">
    <source>
        <dbReference type="EMBL" id="WIM93996.1"/>
    </source>
</evidence>
<keyword evidence="2" id="KW-1185">Reference proteome</keyword>
<organism evidence="1 2">
    <name type="scientific">Actinoplanes oblitus</name>
    <dbReference type="NCBI Taxonomy" id="3040509"/>
    <lineage>
        <taxon>Bacteria</taxon>
        <taxon>Bacillati</taxon>
        <taxon>Actinomycetota</taxon>
        <taxon>Actinomycetes</taxon>
        <taxon>Micromonosporales</taxon>
        <taxon>Micromonosporaceae</taxon>
        <taxon>Actinoplanes</taxon>
    </lineage>
</organism>
<evidence type="ECO:0000313" key="2">
    <source>
        <dbReference type="Proteomes" id="UP001240150"/>
    </source>
</evidence>
<dbReference type="Gene3D" id="2.40.30.10">
    <property type="entry name" value="Translation factors"/>
    <property type="match status" value="1"/>
</dbReference>
<reference evidence="1 2" key="1">
    <citation type="submission" date="2023-06" db="EMBL/GenBank/DDBJ databases">
        <authorList>
            <person name="Yushchuk O."/>
            <person name="Binda E."/>
            <person name="Ruckert-Reed C."/>
            <person name="Fedorenko V."/>
            <person name="Kalinowski J."/>
            <person name="Marinelli F."/>
        </authorList>
    </citation>
    <scope>NUCLEOTIDE SEQUENCE [LARGE SCALE GENOMIC DNA]</scope>
    <source>
        <strain evidence="1 2">NRRL 3884</strain>
    </source>
</reference>
<name>A0ABY8W829_9ACTN</name>
<dbReference type="EMBL" id="CP126980">
    <property type="protein sequence ID" value="WIM93996.1"/>
    <property type="molecule type" value="Genomic_DNA"/>
</dbReference>
<sequence length="82" mass="8786">MTRLIVERVHHLSSRPWLFVTGRLEGEALRIGDELTVWDGGVAAGLAVVRSIELHAASSHTTVAVESDLASAIQEGAVLARE</sequence>
<dbReference type="Proteomes" id="UP001240150">
    <property type="component" value="Chromosome"/>
</dbReference>
<proteinExistence type="predicted"/>